<dbReference type="Pfam" id="PF02641">
    <property type="entry name" value="DUF190"/>
    <property type="match status" value="1"/>
</dbReference>
<dbReference type="Gene3D" id="3.30.70.120">
    <property type="match status" value="1"/>
</dbReference>
<dbReference type="Proteomes" id="UP000182379">
    <property type="component" value="Unassembled WGS sequence"/>
</dbReference>
<accession>A0A1H2W4K7</accession>
<sequence>MADFLHLTKLTIYVGEDFFYKDKPFYKAIFDIAGKYKIAGCTVLRGTQGYGSRVRGKERRLFISVSEAINLPVIITMIDTKEQIELMYPFLEENLRHGVATVEEIDMLATNYVKEEYRKKIENRDNPEMQK</sequence>
<dbReference type="PANTHER" id="PTHR35983:SF1">
    <property type="entry name" value="UPF0166 PROTEIN TM_0021"/>
    <property type="match status" value="1"/>
</dbReference>
<comment type="similarity">
    <text evidence="1">Belongs to the UPF0166 family.</text>
</comment>
<dbReference type="EMBL" id="FNOP01000005">
    <property type="protein sequence ID" value="SDW75009.1"/>
    <property type="molecule type" value="Genomic_DNA"/>
</dbReference>
<comment type="caution">
    <text evidence="2">The sequence shown here is derived from an EMBL/GenBank/DDBJ whole genome shotgun (WGS) entry which is preliminary data.</text>
</comment>
<gene>
    <name evidence="2" type="ORF">SAMN05216495_10579</name>
</gene>
<dbReference type="InterPro" id="IPR011322">
    <property type="entry name" value="N-reg_PII-like_a/b"/>
</dbReference>
<dbReference type="AlphaFoldDB" id="A0A1H2W4K7"/>
<dbReference type="SUPFAM" id="SSF54913">
    <property type="entry name" value="GlnB-like"/>
    <property type="match status" value="1"/>
</dbReference>
<dbReference type="InterPro" id="IPR003793">
    <property type="entry name" value="UPF0166"/>
</dbReference>
<dbReference type="PANTHER" id="PTHR35983">
    <property type="entry name" value="UPF0166 PROTEIN TM_0021"/>
    <property type="match status" value="1"/>
</dbReference>
<evidence type="ECO:0008006" key="4">
    <source>
        <dbReference type="Google" id="ProtNLM"/>
    </source>
</evidence>
<name>A0A1H2W4K7_ACIFE</name>
<evidence type="ECO:0000256" key="1">
    <source>
        <dbReference type="ARBA" id="ARBA00010554"/>
    </source>
</evidence>
<protein>
    <recommendedName>
        <fullName evidence="4">DUF190 domain-containing protein</fullName>
    </recommendedName>
</protein>
<dbReference type="RefSeq" id="WP_012937523.1">
    <property type="nucleotide sequence ID" value="NZ_CALAKB010000006.1"/>
</dbReference>
<reference evidence="2 3" key="1">
    <citation type="submission" date="2016-10" db="EMBL/GenBank/DDBJ databases">
        <authorList>
            <person name="Varghese N."/>
            <person name="Submissions S."/>
        </authorList>
    </citation>
    <scope>NUCLEOTIDE SEQUENCE [LARGE SCALE GENOMIC DNA]</scope>
    <source>
        <strain evidence="2 3">WCC6</strain>
    </source>
</reference>
<evidence type="ECO:0000313" key="2">
    <source>
        <dbReference type="EMBL" id="SDW75009.1"/>
    </source>
</evidence>
<organism evidence="2 3">
    <name type="scientific">Acidaminococcus fermentans</name>
    <dbReference type="NCBI Taxonomy" id="905"/>
    <lineage>
        <taxon>Bacteria</taxon>
        <taxon>Bacillati</taxon>
        <taxon>Bacillota</taxon>
        <taxon>Negativicutes</taxon>
        <taxon>Acidaminococcales</taxon>
        <taxon>Acidaminococcaceae</taxon>
        <taxon>Acidaminococcus</taxon>
    </lineage>
</organism>
<dbReference type="OMA" id="WQHRPLH"/>
<dbReference type="GeneID" id="78333874"/>
<evidence type="ECO:0000313" key="3">
    <source>
        <dbReference type="Proteomes" id="UP000182379"/>
    </source>
</evidence>
<proteinExistence type="inferred from homology"/>
<dbReference type="InterPro" id="IPR015867">
    <property type="entry name" value="N-reg_PII/ATP_PRibTrfase_C"/>
</dbReference>